<feature type="domain" description="Amine oxidase" evidence="2">
    <location>
        <begin position="34"/>
        <end position="89"/>
    </location>
</feature>
<dbReference type="Proteomes" id="UP000230750">
    <property type="component" value="Unassembled WGS sequence"/>
</dbReference>
<evidence type="ECO:0000313" key="3">
    <source>
        <dbReference type="EMBL" id="PIK60038.1"/>
    </source>
</evidence>
<proteinExistence type="predicted"/>
<dbReference type="AlphaFoldDB" id="A0A2G8LIF2"/>
<feature type="region of interest" description="Disordered" evidence="1">
    <location>
        <begin position="93"/>
        <end position="115"/>
    </location>
</feature>
<dbReference type="InterPro" id="IPR002937">
    <property type="entry name" value="Amino_oxidase"/>
</dbReference>
<protein>
    <recommendedName>
        <fullName evidence="2">Amine oxidase domain-containing protein</fullName>
    </recommendedName>
</protein>
<evidence type="ECO:0000256" key="1">
    <source>
        <dbReference type="SAM" id="MobiDB-lite"/>
    </source>
</evidence>
<dbReference type="InterPro" id="IPR036188">
    <property type="entry name" value="FAD/NAD-bd_sf"/>
</dbReference>
<gene>
    <name evidence="3" type="ORF">BSL78_03036</name>
</gene>
<evidence type="ECO:0000259" key="2">
    <source>
        <dbReference type="Pfam" id="PF01593"/>
    </source>
</evidence>
<organism evidence="3 4">
    <name type="scientific">Stichopus japonicus</name>
    <name type="common">Sea cucumber</name>
    <dbReference type="NCBI Taxonomy" id="307972"/>
    <lineage>
        <taxon>Eukaryota</taxon>
        <taxon>Metazoa</taxon>
        <taxon>Echinodermata</taxon>
        <taxon>Eleutherozoa</taxon>
        <taxon>Echinozoa</taxon>
        <taxon>Holothuroidea</taxon>
        <taxon>Aspidochirotacea</taxon>
        <taxon>Aspidochirotida</taxon>
        <taxon>Stichopodidae</taxon>
        <taxon>Apostichopus</taxon>
    </lineage>
</organism>
<accession>A0A2G8LIF2</accession>
<comment type="caution">
    <text evidence="3">The sequence shown here is derived from an EMBL/GenBank/DDBJ whole genome shotgun (WGS) entry which is preliminary data.</text>
</comment>
<name>A0A2G8LIF2_STIJA</name>
<dbReference type="SUPFAM" id="SSF51905">
    <property type="entry name" value="FAD/NAD(P)-binding domain"/>
    <property type="match status" value="1"/>
</dbReference>
<dbReference type="STRING" id="307972.A0A2G8LIF2"/>
<dbReference type="GO" id="GO:0016491">
    <property type="term" value="F:oxidoreductase activity"/>
    <property type="evidence" value="ECO:0007669"/>
    <property type="project" value="InterPro"/>
</dbReference>
<keyword evidence="4" id="KW-1185">Reference proteome</keyword>
<feature type="compositionally biased region" description="Basic and acidic residues" evidence="1">
    <location>
        <begin position="95"/>
        <end position="105"/>
    </location>
</feature>
<dbReference type="Pfam" id="PF01593">
    <property type="entry name" value="Amino_oxidase"/>
    <property type="match status" value="1"/>
</dbReference>
<reference evidence="3 4" key="1">
    <citation type="journal article" date="2017" name="PLoS Biol.">
        <title>The sea cucumber genome provides insights into morphological evolution and visceral regeneration.</title>
        <authorList>
            <person name="Zhang X."/>
            <person name="Sun L."/>
            <person name="Yuan J."/>
            <person name="Sun Y."/>
            <person name="Gao Y."/>
            <person name="Zhang L."/>
            <person name="Li S."/>
            <person name="Dai H."/>
            <person name="Hamel J.F."/>
            <person name="Liu C."/>
            <person name="Yu Y."/>
            <person name="Liu S."/>
            <person name="Lin W."/>
            <person name="Guo K."/>
            <person name="Jin S."/>
            <person name="Xu P."/>
            <person name="Storey K.B."/>
            <person name="Huan P."/>
            <person name="Zhang T."/>
            <person name="Zhou Y."/>
            <person name="Zhang J."/>
            <person name="Lin C."/>
            <person name="Li X."/>
            <person name="Xing L."/>
            <person name="Huo D."/>
            <person name="Sun M."/>
            <person name="Wang L."/>
            <person name="Mercier A."/>
            <person name="Li F."/>
            <person name="Yang H."/>
            <person name="Xiang J."/>
        </authorList>
    </citation>
    <scope>NUCLEOTIDE SEQUENCE [LARGE SCALE GENOMIC DNA]</scope>
    <source>
        <strain evidence="3">Shaxun</strain>
        <tissue evidence="3">Muscle</tissue>
    </source>
</reference>
<dbReference type="EMBL" id="MRZV01000067">
    <property type="protein sequence ID" value="PIK60038.1"/>
    <property type="molecule type" value="Genomic_DNA"/>
</dbReference>
<sequence>MLMFSHFYFTGDDKADRREVTIVDYGTALINPWADRITQLGGKLQVNTPVGDLKIDPDNGRLTHVIDDETNQYDHVILATDLPATKKILESTIKSNHEHEPENCRDLYQSQGECR</sequence>
<evidence type="ECO:0000313" key="4">
    <source>
        <dbReference type="Proteomes" id="UP000230750"/>
    </source>
</evidence>